<feature type="region of interest" description="Disordered" evidence="14">
    <location>
        <begin position="596"/>
        <end position="617"/>
    </location>
</feature>
<feature type="repeat" description="FG-GAP" evidence="12">
    <location>
        <begin position="249"/>
        <end position="303"/>
    </location>
</feature>
<evidence type="ECO:0000259" key="15">
    <source>
        <dbReference type="Pfam" id="PF08441"/>
    </source>
</evidence>
<dbReference type="SUPFAM" id="SSF69179">
    <property type="entry name" value="Integrin domains"/>
    <property type="match status" value="3"/>
</dbReference>
<organism evidence="18 19">
    <name type="scientific">Xyrichtys novacula</name>
    <name type="common">Pearly razorfish</name>
    <name type="synonym">Hemipteronotus novacula</name>
    <dbReference type="NCBI Taxonomy" id="13765"/>
    <lineage>
        <taxon>Eukaryota</taxon>
        <taxon>Metazoa</taxon>
        <taxon>Chordata</taxon>
        <taxon>Craniata</taxon>
        <taxon>Vertebrata</taxon>
        <taxon>Euteleostomi</taxon>
        <taxon>Actinopterygii</taxon>
        <taxon>Neopterygii</taxon>
        <taxon>Teleostei</taxon>
        <taxon>Neoteleostei</taxon>
        <taxon>Acanthomorphata</taxon>
        <taxon>Eupercaria</taxon>
        <taxon>Labriformes</taxon>
        <taxon>Labridae</taxon>
        <taxon>Xyrichtys</taxon>
    </lineage>
</organism>
<dbReference type="Pfam" id="PF01839">
    <property type="entry name" value="FG-GAP"/>
    <property type="match status" value="2"/>
</dbReference>
<dbReference type="GO" id="GO:0033627">
    <property type="term" value="P:cell adhesion mediated by integrin"/>
    <property type="evidence" value="ECO:0007669"/>
    <property type="project" value="TreeGrafter"/>
</dbReference>
<dbReference type="PROSITE" id="PS51470">
    <property type="entry name" value="FG_GAP"/>
    <property type="match status" value="4"/>
</dbReference>
<evidence type="ECO:0000256" key="14">
    <source>
        <dbReference type="SAM" id="MobiDB-lite"/>
    </source>
</evidence>
<dbReference type="PROSITE" id="PS00242">
    <property type="entry name" value="INTEGRIN_ALPHA"/>
    <property type="match status" value="1"/>
</dbReference>
<dbReference type="PANTHER" id="PTHR23220:SF9">
    <property type="entry name" value="INTEGRIN ALPHA-6"/>
    <property type="match status" value="1"/>
</dbReference>
<gene>
    <name evidence="18" type="ORF">XNOV1_A026501</name>
</gene>
<protein>
    <submittedName>
        <fullName evidence="18">Integrin alpha-6-like isoform X1</fullName>
    </submittedName>
</protein>
<dbReference type="Gene3D" id="1.20.5.930">
    <property type="entry name" value="Bicelle-embedded integrin alpha(iib) transmembrane segment"/>
    <property type="match status" value="1"/>
</dbReference>
<keyword evidence="19" id="KW-1185">Reference proteome</keyword>
<evidence type="ECO:0000256" key="6">
    <source>
        <dbReference type="ARBA" id="ARBA00022889"/>
    </source>
</evidence>
<proteinExistence type="inferred from homology"/>
<dbReference type="GO" id="GO:0050900">
    <property type="term" value="P:leukocyte migration"/>
    <property type="evidence" value="ECO:0007669"/>
    <property type="project" value="TreeGrafter"/>
</dbReference>
<dbReference type="InterPro" id="IPR018184">
    <property type="entry name" value="Integrin_alpha_C_CS"/>
</dbReference>
<comment type="subcellular location">
    <subcellularLocation>
        <location evidence="1 13">Membrane</location>
        <topology evidence="1 13">Single-pass type I membrane protein</topology>
    </subcellularLocation>
</comment>
<evidence type="ECO:0000256" key="5">
    <source>
        <dbReference type="ARBA" id="ARBA00022737"/>
    </source>
</evidence>
<dbReference type="InterPro" id="IPR000413">
    <property type="entry name" value="Integrin_alpha"/>
</dbReference>
<accession>A0AAV1GD24</accession>
<feature type="domain" description="Integrin alpha second immunoglobulin-like" evidence="16">
    <location>
        <begin position="631"/>
        <end position="785"/>
    </location>
</feature>
<evidence type="ECO:0000313" key="19">
    <source>
        <dbReference type="Proteomes" id="UP001178508"/>
    </source>
</evidence>
<dbReference type="PANTHER" id="PTHR23220">
    <property type="entry name" value="INTEGRIN ALPHA"/>
    <property type="match status" value="1"/>
</dbReference>
<evidence type="ECO:0000256" key="3">
    <source>
        <dbReference type="ARBA" id="ARBA00022692"/>
    </source>
</evidence>
<dbReference type="Gene3D" id="2.60.40.1510">
    <property type="entry name" value="ntegrin, alpha v. Chain A, domain 3"/>
    <property type="match status" value="1"/>
</dbReference>
<dbReference type="InterPro" id="IPR013649">
    <property type="entry name" value="Integrin_alpha_Ig-like_1"/>
</dbReference>
<feature type="domain" description="Integrin alpha third immunoglobulin-like" evidence="17">
    <location>
        <begin position="791"/>
        <end position="993"/>
    </location>
</feature>
<dbReference type="PRINTS" id="PR01185">
    <property type="entry name" value="INTEGRINA"/>
</dbReference>
<name>A0AAV1GD24_XYRNO</name>
<dbReference type="InterPro" id="IPR028994">
    <property type="entry name" value="Integrin_alpha_N"/>
</dbReference>
<feature type="transmembrane region" description="Helical" evidence="13">
    <location>
        <begin position="1007"/>
        <end position="1029"/>
    </location>
</feature>
<keyword evidence="5" id="KW-0677">Repeat</keyword>
<keyword evidence="6 13" id="KW-0130">Cell adhesion</keyword>
<dbReference type="GO" id="GO:0009897">
    <property type="term" value="C:external side of plasma membrane"/>
    <property type="evidence" value="ECO:0007669"/>
    <property type="project" value="TreeGrafter"/>
</dbReference>
<feature type="domain" description="Integrin alpha first immunoglubulin-like" evidence="15">
    <location>
        <begin position="472"/>
        <end position="628"/>
    </location>
</feature>
<dbReference type="Gene3D" id="2.130.10.130">
    <property type="entry name" value="Integrin alpha, N-terminal"/>
    <property type="match status" value="1"/>
</dbReference>
<dbReference type="InterPro" id="IPR032695">
    <property type="entry name" value="Integrin_dom_sf"/>
</dbReference>
<evidence type="ECO:0000256" key="13">
    <source>
        <dbReference type="RuleBase" id="RU003762"/>
    </source>
</evidence>
<evidence type="ECO:0000256" key="11">
    <source>
        <dbReference type="ARBA" id="ARBA00023180"/>
    </source>
</evidence>
<evidence type="ECO:0000256" key="2">
    <source>
        <dbReference type="ARBA" id="ARBA00008054"/>
    </source>
</evidence>
<evidence type="ECO:0000256" key="7">
    <source>
        <dbReference type="ARBA" id="ARBA00022989"/>
    </source>
</evidence>
<dbReference type="GO" id="GO:0007160">
    <property type="term" value="P:cell-matrix adhesion"/>
    <property type="evidence" value="ECO:0007669"/>
    <property type="project" value="TreeGrafter"/>
</dbReference>
<evidence type="ECO:0000256" key="4">
    <source>
        <dbReference type="ARBA" id="ARBA00022729"/>
    </source>
</evidence>
<dbReference type="GO" id="GO:0005178">
    <property type="term" value="F:integrin binding"/>
    <property type="evidence" value="ECO:0007669"/>
    <property type="project" value="TreeGrafter"/>
</dbReference>
<dbReference type="Pfam" id="PF08441">
    <property type="entry name" value="Integrin_A_Ig_1"/>
    <property type="match status" value="1"/>
</dbReference>
<sequence>MEGSGITYGLWLFVFLAGCGQLSGFNLDTDNVLKKSGEPGSLFGFSLAMHWQTQPVNKKMLLVGAPRSKALKGQKSSVTGGLYKCDMSVNSPNCERIIFDNSEDRTKESKDNQWMGVSVSSQGPGGKVLTCAHRYQRRANVGNIGLETRDIIGRCVVLGEDLTIDGGTDEEGDNWHFCESRPRGHEMFGSCQQGVSATFDKRYHYLIFGAPGAYNWKGIVRLEQKNYTLLEMGIYDDGPYEVGDENEKNPDLVPSPPNSYLGFSLDSGSRLTDSDLTVVAGAPRAHFSGEVVLLKKGVDRNIMLEEFTLKGEGLASSFGYDLTVLDLNKDGWQDIVVGAPQYFEKEGEIGGAVYVFINKAGKWNTVKPIRIDGPQNSMFGLSVKHLGDIDQDGYSDFAVGAPYDDDGAGKVYIFHGSKTGLKSLEAVQTVSGRDVKAKMFGYSLAGNMDLDENSYPDLAIGSLSDAVFVYKTRPVISIKKEITFTPEKIDFTKKNCEPNFCLDVEACFTYTANPKSVSTKMNVAYSMQADADLRGKKLNSRAYFTGPSGNSFESNGVITIDGQGKKQCVVRKLTIQEDIRDKLNGIPVDVSVKIQDSKRKRRQGSTSPTPILDATEHATTRSEVNFLQGGCGQDSVCQSNLQMTYRYGHMLKAGEPFKPLPMEDGLPVISPNEHKQITLEVQVTNQGGDDAHEASVIASFPRSLSYESYDSMANGPPVACTANRNGSMVDCELGNPFRRDAQATVYIYLDTSSLSFDNTEVEIDLKLETTSEQKKIPAVKAKAKVTIALQLSVSGIAQPSQVYLARKAKGEPAGKTDKTLGAAVTYQFRISNLVKQLAGFGTTTLNIHWPKDTSSGNMLLYLMKISSTGVKQMQCTPKGLINPLNKEVNTRAKRGTDDSLWEGTISRLVDNKKQKTLSCDNGAKCVTIQCSLQELGSNAVITLNAHLWDSTITKEFSGFSPVEVVVQASLQFDSTTRNAVVENAATQVKMKVYHDKRAEAVSAGVPWWIIFLSILFALLLLGILAYILWKCGFFKRANYGEKIPSYSAVWIKRQDREITSGIGTWESPDKKSWMTNG</sequence>
<dbReference type="Gene3D" id="2.60.40.1460">
    <property type="entry name" value="Integrin domains. Chain A, domain 2"/>
    <property type="match status" value="1"/>
</dbReference>
<feature type="repeat" description="FG-GAP" evidence="12">
    <location>
        <begin position="304"/>
        <end position="363"/>
    </location>
</feature>
<dbReference type="SUPFAM" id="SSF69318">
    <property type="entry name" value="Integrin alpha N-terminal domain"/>
    <property type="match status" value="1"/>
</dbReference>
<dbReference type="SMART" id="SM00191">
    <property type="entry name" value="Int_alpha"/>
    <property type="match status" value="5"/>
</dbReference>
<keyword evidence="3 13" id="KW-0812">Transmembrane</keyword>
<evidence type="ECO:0000259" key="16">
    <source>
        <dbReference type="Pfam" id="PF20805"/>
    </source>
</evidence>
<comment type="similarity">
    <text evidence="2 13">Belongs to the integrin alpha chain family.</text>
</comment>
<reference evidence="18" key="1">
    <citation type="submission" date="2023-08" db="EMBL/GenBank/DDBJ databases">
        <authorList>
            <person name="Alioto T."/>
            <person name="Alioto T."/>
            <person name="Gomez Garrido J."/>
        </authorList>
    </citation>
    <scope>NUCLEOTIDE SEQUENCE</scope>
</reference>
<evidence type="ECO:0000256" key="12">
    <source>
        <dbReference type="PROSITE-ProRule" id="PRU00803"/>
    </source>
</evidence>
<dbReference type="Pfam" id="PF20805">
    <property type="entry name" value="Integrin_A_Ig_2"/>
    <property type="match status" value="1"/>
</dbReference>
<keyword evidence="7 13" id="KW-1133">Transmembrane helix</keyword>
<evidence type="ECO:0000256" key="10">
    <source>
        <dbReference type="ARBA" id="ARBA00023170"/>
    </source>
</evidence>
<dbReference type="AlphaFoldDB" id="A0AAV1GD24"/>
<keyword evidence="10 13" id="KW-0675">Receptor</keyword>
<evidence type="ECO:0000259" key="17">
    <source>
        <dbReference type="Pfam" id="PF20806"/>
    </source>
</evidence>
<evidence type="ECO:0000256" key="8">
    <source>
        <dbReference type="ARBA" id="ARBA00023037"/>
    </source>
</evidence>
<dbReference type="Proteomes" id="UP001178508">
    <property type="component" value="Chromosome 14"/>
</dbReference>
<evidence type="ECO:0000256" key="1">
    <source>
        <dbReference type="ARBA" id="ARBA00004479"/>
    </source>
</evidence>
<keyword evidence="9 13" id="KW-0472">Membrane</keyword>
<feature type="chain" id="PRO_5043108117" evidence="13">
    <location>
        <begin position="25"/>
        <end position="1077"/>
    </location>
</feature>
<dbReference type="Gene3D" id="2.60.40.1530">
    <property type="entry name" value="ntegrin, alpha v. Chain A, domain 4"/>
    <property type="match status" value="1"/>
</dbReference>
<keyword evidence="4 13" id="KW-0732">Signal</keyword>
<dbReference type="InterPro" id="IPR013517">
    <property type="entry name" value="FG-GAP"/>
</dbReference>
<feature type="repeat" description="FG-GAP" evidence="12">
    <location>
        <begin position="426"/>
        <end position="487"/>
    </location>
</feature>
<feature type="repeat" description="FG-GAP" evidence="12">
    <location>
        <begin position="364"/>
        <end position="423"/>
    </location>
</feature>
<dbReference type="GO" id="GO:0008305">
    <property type="term" value="C:integrin complex"/>
    <property type="evidence" value="ECO:0007669"/>
    <property type="project" value="InterPro"/>
</dbReference>
<dbReference type="GO" id="GO:0007229">
    <property type="term" value="P:integrin-mediated signaling pathway"/>
    <property type="evidence" value="ECO:0007669"/>
    <property type="project" value="UniProtKB-KW"/>
</dbReference>
<dbReference type="InterPro" id="IPR048286">
    <property type="entry name" value="Integrin_alpha_Ig-like_3"/>
</dbReference>
<dbReference type="Pfam" id="PF20806">
    <property type="entry name" value="Integrin_A_Ig_3"/>
    <property type="match status" value="1"/>
</dbReference>
<dbReference type="InterPro" id="IPR048285">
    <property type="entry name" value="Integrin_alpha_Ig-like_2"/>
</dbReference>
<dbReference type="EMBL" id="OY660877">
    <property type="protein sequence ID" value="CAJ1071992.1"/>
    <property type="molecule type" value="Genomic_DNA"/>
</dbReference>
<dbReference type="InterPro" id="IPR013519">
    <property type="entry name" value="Int_alpha_beta-p"/>
</dbReference>
<evidence type="ECO:0000313" key="18">
    <source>
        <dbReference type="EMBL" id="CAJ1071992.1"/>
    </source>
</evidence>
<keyword evidence="8 13" id="KW-0401">Integrin</keyword>
<feature type="signal peptide" evidence="13">
    <location>
        <begin position="1"/>
        <end position="24"/>
    </location>
</feature>
<dbReference type="GO" id="GO:0098609">
    <property type="term" value="P:cell-cell adhesion"/>
    <property type="evidence" value="ECO:0007669"/>
    <property type="project" value="TreeGrafter"/>
</dbReference>
<keyword evidence="11" id="KW-0325">Glycoprotein</keyword>
<evidence type="ECO:0000256" key="9">
    <source>
        <dbReference type="ARBA" id="ARBA00023136"/>
    </source>
</evidence>